<dbReference type="SUPFAM" id="SSF56300">
    <property type="entry name" value="Metallo-dependent phosphatases"/>
    <property type="match status" value="1"/>
</dbReference>
<dbReference type="PANTHER" id="PTHR33393:SF12">
    <property type="entry name" value="CAPSULE BIOSYNTHESIS PROTEIN CAPA"/>
    <property type="match status" value="1"/>
</dbReference>
<feature type="domain" description="Capsule synthesis protein CapA" evidence="2">
    <location>
        <begin position="2"/>
        <end position="313"/>
    </location>
</feature>
<dbReference type="Gene3D" id="3.60.21.10">
    <property type="match status" value="1"/>
</dbReference>
<reference evidence="4" key="1">
    <citation type="submission" date="2016-10" db="EMBL/GenBank/DDBJ databases">
        <authorList>
            <person name="Varghese N."/>
            <person name="Submissions S."/>
        </authorList>
    </citation>
    <scope>NUCLEOTIDE SEQUENCE [LARGE SCALE GENOMIC DNA]</scope>
    <source>
        <strain evidence="4">NLAE-zl-G277</strain>
    </source>
</reference>
<comment type="similarity">
    <text evidence="1">Belongs to the CapA family.</text>
</comment>
<dbReference type="EMBL" id="FOIM01000043">
    <property type="protein sequence ID" value="SEU17661.1"/>
    <property type="molecule type" value="Genomic_DNA"/>
</dbReference>
<dbReference type="SMART" id="SM00854">
    <property type="entry name" value="PGA_cap"/>
    <property type="match status" value="1"/>
</dbReference>
<dbReference type="RefSeq" id="WP_139201230.1">
    <property type="nucleotide sequence ID" value="NZ_FOIM01000043.1"/>
</dbReference>
<dbReference type="GeneID" id="93281179"/>
<accession>A0A1I0K215</accession>
<gene>
    <name evidence="3" type="ORF">SAMN05216313_14323</name>
</gene>
<keyword evidence="4" id="KW-1185">Reference proteome</keyword>
<dbReference type="Pfam" id="PF09587">
    <property type="entry name" value="PGA_cap"/>
    <property type="match status" value="1"/>
</dbReference>
<dbReference type="AlphaFoldDB" id="A0A1I0K215"/>
<evidence type="ECO:0000313" key="3">
    <source>
        <dbReference type="EMBL" id="SEU17661.1"/>
    </source>
</evidence>
<dbReference type="InterPro" id="IPR019079">
    <property type="entry name" value="Capsule_synth_CapA"/>
</dbReference>
<name>A0A1I0K215_9FIRM</name>
<evidence type="ECO:0000259" key="2">
    <source>
        <dbReference type="SMART" id="SM00854"/>
    </source>
</evidence>
<dbReference type="STRING" id="460384.SAMN05216313_14323"/>
<dbReference type="InterPro" id="IPR052169">
    <property type="entry name" value="CW_Biosynth-Accessory"/>
</dbReference>
<protein>
    <submittedName>
        <fullName evidence="3">Poly-gamma-glutamate synthesis protein (Capsule biosynthesis protein)</fullName>
    </submittedName>
</protein>
<organism evidence="3 4">
    <name type="scientific">Enterocloster lavalensis</name>
    <dbReference type="NCBI Taxonomy" id="460384"/>
    <lineage>
        <taxon>Bacteria</taxon>
        <taxon>Bacillati</taxon>
        <taxon>Bacillota</taxon>
        <taxon>Clostridia</taxon>
        <taxon>Lachnospirales</taxon>
        <taxon>Lachnospiraceae</taxon>
        <taxon>Enterocloster</taxon>
    </lineage>
</organism>
<dbReference type="CDD" id="cd07381">
    <property type="entry name" value="MPP_CapA"/>
    <property type="match status" value="1"/>
</dbReference>
<proteinExistence type="inferred from homology"/>
<dbReference type="InterPro" id="IPR029052">
    <property type="entry name" value="Metallo-depent_PP-like"/>
</dbReference>
<sequence>MKFTASGDALIMHRLPGEYPGRERIREFIERGDARITNLETTITDGNCFPSTFSGGTWLTAPEEVLEELKDFGFNLFGVANNHMLDYSYGGFFQTLEALRRRGIRFAGAGENLYQASRPVIAETKAGRVALIAVTSTFDDTARAGVQGPYLPARPGINPLRHREVYGISPEHMGWLQEIAEVSGVNVKNKRRLKTGYKLQAEDGLFEFRDMLFSPEEREGKRTFADQEDLERTRRDIANAKLTAEHVVVMIHSHEMKDENMESIDDFIVESAHAFIDAGASMILGGGTHQLKGIELYRGRPIFYSLGNFIYQNEFVQILPPDFMRKYHLPYDTDPAQALAARRSHARNGGQQSGENYLSVIPCVEMDGDTCVKIELLPISLGVTREKAFKAIPYPADETEAEMIYHALARLSGEFGTRLEQKDDVILVKLQ</sequence>
<evidence type="ECO:0000313" key="4">
    <source>
        <dbReference type="Proteomes" id="UP000198508"/>
    </source>
</evidence>
<dbReference type="Proteomes" id="UP000198508">
    <property type="component" value="Unassembled WGS sequence"/>
</dbReference>
<evidence type="ECO:0000256" key="1">
    <source>
        <dbReference type="ARBA" id="ARBA00005662"/>
    </source>
</evidence>
<dbReference type="PANTHER" id="PTHR33393">
    <property type="entry name" value="POLYGLUTAMINE SYNTHESIS ACCESSORY PROTEIN RV0574C-RELATED"/>
    <property type="match status" value="1"/>
</dbReference>